<dbReference type="KEGG" id="plad:PPGU16_70710"/>
<evidence type="ECO:0000256" key="2">
    <source>
        <dbReference type="SAM" id="Phobius"/>
    </source>
</evidence>
<feature type="compositionally biased region" description="Low complexity" evidence="1">
    <location>
        <begin position="229"/>
        <end position="267"/>
    </location>
</feature>
<feature type="transmembrane region" description="Helical" evidence="2">
    <location>
        <begin position="109"/>
        <end position="130"/>
    </location>
</feature>
<dbReference type="Proteomes" id="UP000510888">
    <property type="component" value="Plasmid PPGU16_p1"/>
</dbReference>
<organism evidence="3 4">
    <name type="scientific">Paraburkholderia largidicola</name>
    <dbReference type="NCBI Taxonomy" id="3014751"/>
    <lineage>
        <taxon>Bacteria</taxon>
        <taxon>Pseudomonadati</taxon>
        <taxon>Pseudomonadota</taxon>
        <taxon>Betaproteobacteria</taxon>
        <taxon>Burkholderiales</taxon>
        <taxon>Burkholderiaceae</taxon>
        <taxon>Paraburkholderia</taxon>
    </lineage>
</organism>
<feature type="transmembrane region" description="Helical" evidence="2">
    <location>
        <begin position="65"/>
        <end position="89"/>
    </location>
</feature>
<sequence length="357" mass="38096">MDIPNEAHGGAYRQFPTRPEQYRGDAWDGTLSELFSTAVTHATDRIDWYDAKAAERAAVAKRIRFMSLLLFALGTLAPILLTFLIKIAAVGKTPNTPSSWLDMIAALPLAEIGYVLLAIAGALVVFDQFFDASGSWIRFRQSQARLEVLLADFRFSWAQAMAQAQGSVIGKEPLPPFTSILRDFVIKVEWLAEDETKQWAKRFSQMIDTFDRNPNLKVSLGGTPGDQTGAAGEPNAGDAGAAAGASGSGKSAASAPQGAAPASASASVQATTDEHEPTVNARLAIDGIDTLDAGSLRLVVDGAQIDVPDDGFVELQFDPGRDHIIVASGQRGGQAVQAELQENLTSEDDNKPLTLKL</sequence>
<keyword evidence="2" id="KW-0472">Membrane</keyword>
<protein>
    <recommendedName>
        <fullName evidence="5">SMODS and SLOG-associating 2TM effector domain-containing protein</fullName>
    </recommendedName>
</protein>
<reference evidence="3 4" key="1">
    <citation type="journal article" date="2020" name="Genes (Basel)">
        <title>Genomic Comparison of Insect Gut Symbionts from Divergent Burkholderia Subclades.</title>
        <authorList>
            <person name="Takeshita K."/>
            <person name="Kikuchi Y."/>
        </authorList>
    </citation>
    <scope>NUCLEOTIDE SEQUENCE [LARGE SCALE GENOMIC DNA]</scope>
    <source>
        <strain evidence="3 4">PGU16</strain>
        <plasmid evidence="3 4">PPGU16_p1</plasmid>
    </source>
</reference>
<evidence type="ECO:0000256" key="1">
    <source>
        <dbReference type="SAM" id="MobiDB-lite"/>
    </source>
</evidence>
<keyword evidence="3" id="KW-0614">Plasmid</keyword>
<feature type="region of interest" description="Disordered" evidence="1">
    <location>
        <begin position="215"/>
        <end position="275"/>
    </location>
</feature>
<evidence type="ECO:0000313" key="3">
    <source>
        <dbReference type="EMBL" id="BCF94004.1"/>
    </source>
</evidence>
<geneLocation type="plasmid" evidence="3 4">
    <name>PPGU16_p1</name>
</geneLocation>
<dbReference type="NCBIfam" id="NF033633">
    <property type="entry name" value="SLATT_2"/>
    <property type="match status" value="1"/>
</dbReference>
<dbReference type="RefSeq" id="WP_180725546.1">
    <property type="nucleotide sequence ID" value="NZ_AP023176.1"/>
</dbReference>
<gene>
    <name evidence="3" type="ORF">PPGU16_70710</name>
</gene>
<proteinExistence type="predicted"/>
<accession>A0A7I8BZ57</accession>
<keyword evidence="4" id="KW-1185">Reference proteome</keyword>
<dbReference type="AlphaFoldDB" id="A0A7I8BZ57"/>
<keyword evidence="2" id="KW-1133">Transmembrane helix</keyword>
<dbReference type="EMBL" id="AP023176">
    <property type="protein sequence ID" value="BCF94004.1"/>
    <property type="molecule type" value="Genomic_DNA"/>
</dbReference>
<keyword evidence="2" id="KW-0812">Transmembrane</keyword>
<evidence type="ECO:0008006" key="5">
    <source>
        <dbReference type="Google" id="ProtNLM"/>
    </source>
</evidence>
<name>A0A7I8BZ57_9BURK</name>
<dbReference type="InterPro" id="IPR040688">
    <property type="entry name" value="SLATT_2"/>
</dbReference>
<evidence type="ECO:0000313" key="4">
    <source>
        <dbReference type="Proteomes" id="UP000510888"/>
    </source>
</evidence>